<dbReference type="OrthoDB" id="5175573at2"/>
<feature type="domain" description="Amidase" evidence="2">
    <location>
        <begin position="27"/>
        <end position="431"/>
    </location>
</feature>
<keyword evidence="4" id="KW-1185">Reference proteome</keyword>
<sequence>MSGAKWTGRSAVEIAEAVRGGTADPREVVAEHIERIQELAGPLGAFRRVRGHEALAEAEELAARPDLAELPLAGVPVAVKDNVDVAGEQTRNGSAGSGEELNDADAEVVARLRAAGAIVVGLTNVPELCLTGVCDSPYGIARNPWDLALTPGGSSGGSAAAVASALVPLAHGNDGFGSLRIPAACCGLVGFKPGTDVVPATEPTWFGLSENGPLAATVQDAATGLAVMAGDPDLARLGEPAPLRVGMSVRPLLAGLPVDRRAAAAVHDLAPLLTRLGHEAVVHDRPYPNWLGLGALRTWYASARMSAERVDASRLQRNTRGLVAVGRALEAAHLGAAGSRARWRHTGAAEFFGDLDVLALPALTTPPPRAERWSERGAVRNTVLSVRTYGLFAAWNIAGWPAMSIPAVPRPDGTPIGVQLVARPGREKLLLELAAQLEQARPWLRHAPAYRAA</sequence>
<reference evidence="3 4" key="1">
    <citation type="submission" date="2016-10" db="EMBL/GenBank/DDBJ databases">
        <authorList>
            <person name="de Groot N.N."/>
        </authorList>
    </citation>
    <scope>NUCLEOTIDE SEQUENCE [LARGE SCALE GENOMIC DNA]</scope>
    <source>
        <strain evidence="3 4">CGMCC 4.2022</strain>
    </source>
</reference>
<evidence type="ECO:0000313" key="3">
    <source>
        <dbReference type="EMBL" id="SDM68752.1"/>
    </source>
</evidence>
<dbReference type="Proteomes" id="UP000199341">
    <property type="component" value="Unassembled WGS sequence"/>
</dbReference>
<dbReference type="RefSeq" id="WP_093782278.1">
    <property type="nucleotide sequence ID" value="NZ_FNIE01000001.1"/>
</dbReference>
<dbReference type="EMBL" id="FNIE01000001">
    <property type="protein sequence ID" value="SDM68752.1"/>
    <property type="molecule type" value="Genomic_DNA"/>
</dbReference>
<dbReference type="InterPro" id="IPR036928">
    <property type="entry name" value="AS_sf"/>
</dbReference>
<dbReference type="InterPro" id="IPR000120">
    <property type="entry name" value="Amidase"/>
</dbReference>
<dbReference type="PANTHER" id="PTHR11895:SF7">
    <property type="entry name" value="GLUTAMYL-TRNA(GLN) AMIDOTRANSFERASE SUBUNIT A, MITOCHONDRIAL"/>
    <property type="match status" value="1"/>
</dbReference>
<evidence type="ECO:0000259" key="2">
    <source>
        <dbReference type="Pfam" id="PF01425"/>
    </source>
</evidence>
<protein>
    <submittedName>
        <fullName evidence="3">Amidase</fullName>
    </submittedName>
</protein>
<dbReference type="GO" id="GO:0003824">
    <property type="term" value="F:catalytic activity"/>
    <property type="evidence" value="ECO:0007669"/>
    <property type="project" value="InterPro"/>
</dbReference>
<evidence type="ECO:0000313" key="4">
    <source>
        <dbReference type="Proteomes" id="UP000199341"/>
    </source>
</evidence>
<dbReference type="Pfam" id="PF01425">
    <property type="entry name" value="Amidase"/>
    <property type="match status" value="1"/>
</dbReference>
<dbReference type="PANTHER" id="PTHR11895">
    <property type="entry name" value="TRANSAMIDASE"/>
    <property type="match status" value="1"/>
</dbReference>
<gene>
    <name evidence="3" type="ORF">SAMN05216259_101184</name>
</gene>
<name>A0A1G9V976_9ACTN</name>
<proteinExistence type="inferred from homology"/>
<evidence type="ECO:0000256" key="1">
    <source>
        <dbReference type="ARBA" id="ARBA00009199"/>
    </source>
</evidence>
<dbReference type="Gene3D" id="3.90.1300.10">
    <property type="entry name" value="Amidase signature (AS) domain"/>
    <property type="match status" value="1"/>
</dbReference>
<dbReference type="AlphaFoldDB" id="A0A1G9V976"/>
<accession>A0A1G9V976</accession>
<dbReference type="InterPro" id="IPR023631">
    <property type="entry name" value="Amidase_dom"/>
</dbReference>
<dbReference type="SUPFAM" id="SSF75304">
    <property type="entry name" value="Amidase signature (AS) enzymes"/>
    <property type="match status" value="1"/>
</dbReference>
<organism evidence="3 4">
    <name type="scientific">Actinacidiphila guanduensis</name>
    <dbReference type="NCBI Taxonomy" id="310781"/>
    <lineage>
        <taxon>Bacteria</taxon>
        <taxon>Bacillati</taxon>
        <taxon>Actinomycetota</taxon>
        <taxon>Actinomycetes</taxon>
        <taxon>Kitasatosporales</taxon>
        <taxon>Streptomycetaceae</taxon>
        <taxon>Actinacidiphila</taxon>
    </lineage>
</organism>
<dbReference type="STRING" id="310781.SAMN05216259_101184"/>
<comment type="similarity">
    <text evidence="1">Belongs to the amidase family.</text>
</comment>